<evidence type="ECO:0000256" key="3">
    <source>
        <dbReference type="ARBA" id="ARBA00022692"/>
    </source>
</evidence>
<organism evidence="11">
    <name type="scientific">hydrothermal vent metagenome</name>
    <dbReference type="NCBI Taxonomy" id="652676"/>
    <lineage>
        <taxon>unclassified sequences</taxon>
        <taxon>metagenomes</taxon>
        <taxon>ecological metagenomes</taxon>
    </lineage>
</organism>
<dbReference type="AlphaFoldDB" id="A0A1W1C1D6"/>
<feature type="domain" description="AAA" evidence="9">
    <location>
        <begin position="612"/>
        <end position="751"/>
    </location>
</feature>
<evidence type="ECO:0000313" key="11">
    <source>
        <dbReference type="EMBL" id="SFV59576.1"/>
    </source>
</evidence>
<sequence>MKQEEHINIIAIFNNLYRYKWAILTILTFTLIATYFCIKQLTPIYSSHMLIEIGSSKTSNIDLFQNNYGNKEENTESLVKNEIKILNSYVVISKVLKKVDISKQFFIVEKWKSIELYKKKIPFKITFKSKNSNIDSFIFLIQELDNENFTLILKNKNEEKKDKTYKLKYNQLIETENYKLKIEKKKFHNSILGTNYKIKINNNKESLISHISNNLSVTKEVGKIIRISYEDTIPQRAKDIVQQIFLSYKNYDLITRRMKDIKNIDFLNKRIVTIENTLKNIGNQLKKYKLEHNELLILGSEDKIFSNTLEKNNQIDLLSNKLNALRTTRKRIENGIYSISLLENSNLRVTEINKLITKIKETNRYLNLIYQQKENLNTLIINNLAYSNIFKKFTKTKEELYELRLIYTDKHPEVQHKIDTLNLLQRELDKYLIDIINQSNIEIIDLKENIYKTIDVLIESIEEKYNSIKKSIKTDNIKIKKLPSSIMKLNELKRTFKINEKIYERLLQKRNESLISKESTISNIQVIDNATISNSPIKPKKNFIYLSALIVGLIISMVFSSIRTYRNPTIHSKDDIPPVDDYFLIYDKKDTEKSFWRLITYIEKKIPLNESKIMLISANDYGENKSIVLQNLSLKIAKLLKKVIIIDFDVFYPNLTESLKLKSSIGLSTFLTTKHPIEEIDINDYIKEIDVSEKYKNIDILPSGPILPNGSSLLFNSKVPYLIEKLSKQYDYILIDTPPVGKYPEVNILLSYVNIFLVVAKIDKTDKSLFEKLNDNQEEDMEKIIFLNI</sequence>
<dbReference type="PANTHER" id="PTHR32309">
    <property type="entry name" value="TYROSINE-PROTEIN KINASE"/>
    <property type="match status" value="1"/>
</dbReference>
<feature type="transmembrane region" description="Helical" evidence="7">
    <location>
        <begin position="543"/>
        <end position="562"/>
    </location>
</feature>
<feature type="coiled-coil region" evidence="6">
    <location>
        <begin position="264"/>
        <end position="291"/>
    </location>
</feature>
<evidence type="ECO:0000256" key="6">
    <source>
        <dbReference type="SAM" id="Coils"/>
    </source>
</evidence>
<feature type="domain" description="Tyrosine-protein kinase G-rich" evidence="10">
    <location>
        <begin position="491"/>
        <end position="564"/>
    </location>
</feature>
<evidence type="ECO:0000256" key="7">
    <source>
        <dbReference type="SAM" id="Phobius"/>
    </source>
</evidence>
<name>A0A1W1C1D6_9ZZZZ</name>
<dbReference type="Gene3D" id="3.40.50.300">
    <property type="entry name" value="P-loop containing nucleotide triphosphate hydrolases"/>
    <property type="match status" value="1"/>
</dbReference>
<evidence type="ECO:0000256" key="2">
    <source>
        <dbReference type="ARBA" id="ARBA00022475"/>
    </source>
</evidence>
<dbReference type="PANTHER" id="PTHR32309:SF13">
    <property type="entry name" value="FERRIC ENTEROBACTIN TRANSPORT PROTEIN FEPE"/>
    <property type="match status" value="1"/>
</dbReference>
<dbReference type="Pfam" id="PF13614">
    <property type="entry name" value="AAA_31"/>
    <property type="match status" value="1"/>
</dbReference>
<comment type="subcellular location">
    <subcellularLocation>
        <location evidence="1">Cell membrane</location>
        <topology evidence="1">Multi-pass membrane protein</topology>
    </subcellularLocation>
</comment>
<evidence type="ECO:0000256" key="5">
    <source>
        <dbReference type="ARBA" id="ARBA00023136"/>
    </source>
</evidence>
<dbReference type="EC" id="2.7.10.2" evidence="11"/>
<dbReference type="InterPro" id="IPR050445">
    <property type="entry name" value="Bact_polysacc_biosynth/exp"/>
</dbReference>
<evidence type="ECO:0000256" key="1">
    <source>
        <dbReference type="ARBA" id="ARBA00004651"/>
    </source>
</evidence>
<proteinExistence type="predicted"/>
<evidence type="ECO:0000259" key="8">
    <source>
        <dbReference type="Pfam" id="PF02706"/>
    </source>
</evidence>
<dbReference type="InterPro" id="IPR025669">
    <property type="entry name" value="AAA_dom"/>
</dbReference>
<reference evidence="11" key="1">
    <citation type="submission" date="2016-10" db="EMBL/GenBank/DDBJ databases">
        <authorList>
            <person name="de Groot N.N."/>
        </authorList>
    </citation>
    <scope>NUCLEOTIDE SEQUENCE</scope>
</reference>
<evidence type="ECO:0000259" key="10">
    <source>
        <dbReference type="Pfam" id="PF13807"/>
    </source>
</evidence>
<dbReference type="Pfam" id="PF02706">
    <property type="entry name" value="Wzz"/>
    <property type="match status" value="1"/>
</dbReference>
<dbReference type="InterPro" id="IPR032807">
    <property type="entry name" value="GNVR"/>
</dbReference>
<feature type="domain" description="Polysaccharide chain length determinant N-terminal" evidence="8">
    <location>
        <begin position="6"/>
        <end position="98"/>
    </location>
</feature>
<accession>A0A1W1C1D6</accession>
<keyword evidence="6" id="KW-0175">Coiled coil</keyword>
<dbReference type="InterPro" id="IPR027417">
    <property type="entry name" value="P-loop_NTPase"/>
</dbReference>
<dbReference type="GO" id="GO:0004715">
    <property type="term" value="F:non-membrane spanning protein tyrosine kinase activity"/>
    <property type="evidence" value="ECO:0007669"/>
    <property type="project" value="UniProtKB-EC"/>
</dbReference>
<evidence type="ECO:0000256" key="4">
    <source>
        <dbReference type="ARBA" id="ARBA00022989"/>
    </source>
</evidence>
<protein>
    <submittedName>
        <fullName evidence="11">Tyrosine-protein kinase EpsD</fullName>
        <ecNumber evidence="11">2.7.10.2</ecNumber>
    </submittedName>
</protein>
<keyword evidence="5 7" id="KW-0472">Membrane</keyword>
<keyword evidence="11" id="KW-0418">Kinase</keyword>
<dbReference type="EMBL" id="FPHN01000104">
    <property type="protein sequence ID" value="SFV59576.1"/>
    <property type="molecule type" value="Genomic_DNA"/>
</dbReference>
<keyword evidence="2" id="KW-1003">Cell membrane</keyword>
<dbReference type="InterPro" id="IPR003856">
    <property type="entry name" value="LPS_length_determ_N"/>
</dbReference>
<dbReference type="SUPFAM" id="SSF52540">
    <property type="entry name" value="P-loop containing nucleoside triphosphate hydrolases"/>
    <property type="match status" value="1"/>
</dbReference>
<keyword evidence="3 7" id="KW-0812">Transmembrane</keyword>
<dbReference type="GO" id="GO:0005886">
    <property type="term" value="C:plasma membrane"/>
    <property type="evidence" value="ECO:0007669"/>
    <property type="project" value="UniProtKB-SubCell"/>
</dbReference>
<dbReference type="Pfam" id="PF13807">
    <property type="entry name" value="GNVR"/>
    <property type="match status" value="1"/>
</dbReference>
<feature type="transmembrane region" description="Helical" evidence="7">
    <location>
        <begin position="21"/>
        <end position="41"/>
    </location>
</feature>
<gene>
    <name evidence="11" type="ORF">MNB_SV-14-1128</name>
</gene>
<keyword evidence="4 7" id="KW-1133">Transmembrane helix</keyword>
<keyword evidence="11" id="KW-0808">Transferase</keyword>
<evidence type="ECO:0000259" key="9">
    <source>
        <dbReference type="Pfam" id="PF13614"/>
    </source>
</evidence>